<reference evidence="1" key="2">
    <citation type="submission" date="2020-11" db="EMBL/GenBank/DDBJ databases">
        <authorList>
            <consortium name="DOE Joint Genome Institute"/>
            <person name="Kuo A."/>
            <person name="Miyauchi S."/>
            <person name="Kiss E."/>
            <person name="Drula E."/>
            <person name="Kohler A."/>
            <person name="Sanchez-Garcia M."/>
            <person name="Andreopoulos B."/>
            <person name="Barry K.W."/>
            <person name="Bonito G."/>
            <person name="Buee M."/>
            <person name="Carver A."/>
            <person name="Chen C."/>
            <person name="Cichocki N."/>
            <person name="Clum A."/>
            <person name="Culley D."/>
            <person name="Crous P.W."/>
            <person name="Fauchery L."/>
            <person name="Girlanda M."/>
            <person name="Hayes R."/>
            <person name="Keri Z."/>
            <person name="Labutti K."/>
            <person name="Lipzen A."/>
            <person name="Lombard V."/>
            <person name="Magnuson J."/>
            <person name="Maillard F."/>
            <person name="Morin E."/>
            <person name="Murat C."/>
            <person name="Nolan M."/>
            <person name="Ohm R."/>
            <person name="Pangilinan J."/>
            <person name="Pereira M."/>
            <person name="Perotto S."/>
            <person name="Peter M."/>
            <person name="Riley R."/>
            <person name="Sitrit Y."/>
            <person name="Stielow B."/>
            <person name="Szollosi G."/>
            <person name="Zifcakova L."/>
            <person name="Stursova M."/>
            <person name="Spatafora J.W."/>
            <person name="Tedersoo L."/>
            <person name="Vaario L.-M."/>
            <person name="Yamada A."/>
            <person name="Yan M."/>
            <person name="Wang P."/>
            <person name="Xu J."/>
            <person name="Bruns T."/>
            <person name="Baldrian P."/>
            <person name="Vilgalys R."/>
            <person name="Henrissat B."/>
            <person name="Grigoriev I.V."/>
            <person name="Hibbett D."/>
            <person name="Nagy L.G."/>
            <person name="Martin F.M."/>
        </authorList>
    </citation>
    <scope>NUCLEOTIDE SEQUENCE</scope>
    <source>
        <strain evidence="1">UH-Tt-Lm1</strain>
    </source>
</reference>
<protein>
    <submittedName>
        <fullName evidence="1">Uncharacterized protein</fullName>
    </submittedName>
</protein>
<accession>A0A9P6HMW0</accession>
<dbReference type="EMBL" id="WIUZ02000002">
    <property type="protein sequence ID" value="KAF9791005.1"/>
    <property type="molecule type" value="Genomic_DNA"/>
</dbReference>
<evidence type="ECO:0000313" key="2">
    <source>
        <dbReference type="EMBL" id="KAF9791005.1"/>
    </source>
</evidence>
<comment type="caution">
    <text evidence="1">The sequence shown here is derived from an EMBL/GenBank/DDBJ whole genome shotgun (WGS) entry which is preliminary data.</text>
</comment>
<dbReference type="InterPro" id="IPR011990">
    <property type="entry name" value="TPR-like_helical_dom_sf"/>
</dbReference>
<dbReference type="GO" id="GO:0030479">
    <property type="term" value="C:actin cortical patch"/>
    <property type="evidence" value="ECO:0007669"/>
    <property type="project" value="TreeGrafter"/>
</dbReference>
<dbReference type="GO" id="GO:0071439">
    <property type="term" value="C:clathrin complex"/>
    <property type="evidence" value="ECO:0007669"/>
    <property type="project" value="TreeGrafter"/>
</dbReference>
<evidence type="ECO:0000313" key="3">
    <source>
        <dbReference type="Proteomes" id="UP000736335"/>
    </source>
</evidence>
<dbReference type="GO" id="GO:0006898">
    <property type="term" value="P:receptor-mediated endocytosis"/>
    <property type="evidence" value="ECO:0007669"/>
    <property type="project" value="TreeGrafter"/>
</dbReference>
<gene>
    <name evidence="1" type="ORF">BJ322DRAFT_1170905</name>
    <name evidence="2" type="ORF">BJ322DRAFT_1170948</name>
</gene>
<reference evidence="1" key="1">
    <citation type="journal article" date="2020" name="Nat. Commun.">
        <title>Large-scale genome sequencing of mycorrhizal fungi provides insights into the early evolution of symbiotic traits.</title>
        <authorList>
            <person name="Miyauchi S."/>
            <person name="Kiss E."/>
            <person name="Kuo A."/>
            <person name="Drula E."/>
            <person name="Kohler A."/>
            <person name="Sanchez-Garcia M."/>
            <person name="Morin E."/>
            <person name="Andreopoulos B."/>
            <person name="Barry K.W."/>
            <person name="Bonito G."/>
            <person name="Buee M."/>
            <person name="Carver A."/>
            <person name="Chen C."/>
            <person name="Cichocki N."/>
            <person name="Clum A."/>
            <person name="Culley D."/>
            <person name="Crous P.W."/>
            <person name="Fauchery L."/>
            <person name="Girlanda M."/>
            <person name="Hayes R.D."/>
            <person name="Keri Z."/>
            <person name="LaButti K."/>
            <person name="Lipzen A."/>
            <person name="Lombard V."/>
            <person name="Magnuson J."/>
            <person name="Maillard F."/>
            <person name="Murat C."/>
            <person name="Nolan M."/>
            <person name="Ohm R.A."/>
            <person name="Pangilinan J."/>
            <person name="Pereira M.F."/>
            <person name="Perotto S."/>
            <person name="Peter M."/>
            <person name="Pfister S."/>
            <person name="Riley R."/>
            <person name="Sitrit Y."/>
            <person name="Stielow J.B."/>
            <person name="Szollosi G."/>
            <person name="Zifcakova L."/>
            <person name="Stursova M."/>
            <person name="Spatafora J.W."/>
            <person name="Tedersoo L."/>
            <person name="Vaario L.M."/>
            <person name="Yamada A."/>
            <person name="Yan M."/>
            <person name="Wang P."/>
            <person name="Xu J."/>
            <person name="Bruns T."/>
            <person name="Baldrian P."/>
            <person name="Vilgalys R."/>
            <person name="Dunand C."/>
            <person name="Henrissat B."/>
            <person name="Grigoriev I.V."/>
            <person name="Hibbett D."/>
            <person name="Nagy L.G."/>
            <person name="Martin F.M."/>
        </authorList>
    </citation>
    <scope>NUCLEOTIDE SEQUENCE</scope>
    <source>
        <strain evidence="1">UH-Tt-Lm1</strain>
    </source>
</reference>
<dbReference type="GO" id="GO:0032051">
    <property type="term" value="F:clathrin light chain binding"/>
    <property type="evidence" value="ECO:0007669"/>
    <property type="project" value="TreeGrafter"/>
</dbReference>
<organism evidence="1 3">
    <name type="scientific">Thelephora terrestris</name>
    <dbReference type="NCBI Taxonomy" id="56493"/>
    <lineage>
        <taxon>Eukaryota</taxon>
        <taxon>Fungi</taxon>
        <taxon>Dikarya</taxon>
        <taxon>Basidiomycota</taxon>
        <taxon>Agaricomycotina</taxon>
        <taxon>Agaricomycetes</taxon>
        <taxon>Thelephorales</taxon>
        <taxon>Thelephoraceae</taxon>
        <taxon>Thelephora</taxon>
    </lineage>
</organism>
<dbReference type="AlphaFoldDB" id="A0A9P6HMW0"/>
<evidence type="ECO:0000313" key="1">
    <source>
        <dbReference type="EMBL" id="KAF9790982.1"/>
    </source>
</evidence>
<dbReference type="EMBL" id="WIUZ02000002">
    <property type="protein sequence ID" value="KAF9790982.1"/>
    <property type="molecule type" value="Genomic_DNA"/>
</dbReference>
<dbReference type="GO" id="GO:0005829">
    <property type="term" value="C:cytosol"/>
    <property type="evidence" value="ECO:0007669"/>
    <property type="project" value="GOC"/>
</dbReference>
<dbReference type="PANTHER" id="PTHR10292">
    <property type="entry name" value="CLATHRIN HEAVY CHAIN RELATED"/>
    <property type="match status" value="1"/>
</dbReference>
<sequence length="156" mass="17599">MSRADITPASYRRTLPNRLLGWLGPSDNIYLRGNQAAVESARETGNTQVWKQVHAACIGKKPKSVDLTSSFEQLNILISTYERRGRFDEIPSLLEAGLSLERAHIHRTLHLLRQVQARKVDGAPKAFRHSYQHSKVIRAAEKAHLWPEPVLLCAKA</sequence>
<keyword evidence="3" id="KW-1185">Reference proteome</keyword>
<dbReference type="Gene3D" id="1.25.40.10">
    <property type="entry name" value="Tetratricopeptide repeat domain"/>
    <property type="match status" value="1"/>
</dbReference>
<dbReference type="PANTHER" id="PTHR10292:SF1">
    <property type="entry name" value="CLATHRIN HEAVY CHAIN"/>
    <property type="match status" value="1"/>
</dbReference>
<dbReference type="OrthoDB" id="418243at2759"/>
<dbReference type="Proteomes" id="UP000736335">
    <property type="component" value="Unassembled WGS sequence"/>
</dbReference>
<name>A0A9P6HMW0_9AGAM</name>
<dbReference type="GO" id="GO:0006895">
    <property type="term" value="P:Golgi to endosome transport"/>
    <property type="evidence" value="ECO:0007669"/>
    <property type="project" value="TreeGrafter"/>
</dbReference>
<dbReference type="InterPro" id="IPR016024">
    <property type="entry name" value="ARM-type_fold"/>
</dbReference>
<proteinExistence type="predicted"/>
<dbReference type="SUPFAM" id="SSF48371">
    <property type="entry name" value="ARM repeat"/>
    <property type="match status" value="1"/>
</dbReference>